<dbReference type="Gene3D" id="2.40.50.40">
    <property type="match status" value="1"/>
</dbReference>
<name>A0AAD8ZU20_9TELE</name>
<reference evidence="3" key="1">
    <citation type="submission" date="2023-03" db="EMBL/GenBank/DDBJ databases">
        <title>Electrophorus voltai genome.</title>
        <authorList>
            <person name="Bian C."/>
        </authorList>
    </citation>
    <scope>NUCLEOTIDE SEQUENCE</scope>
    <source>
        <strain evidence="3">CB-2022</strain>
        <tissue evidence="3">Muscle</tissue>
    </source>
</reference>
<dbReference type="InterPro" id="IPR023780">
    <property type="entry name" value="Chromo_domain"/>
</dbReference>
<accession>A0AAD8ZU20</accession>
<dbReference type="SMART" id="SM00298">
    <property type="entry name" value="CHROMO"/>
    <property type="match status" value="1"/>
</dbReference>
<dbReference type="InterPro" id="IPR016197">
    <property type="entry name" value="Chromo-like_dom_sf"/>
</dbReference>
<sequence length="89" mass="9762">MLCSVGPSNLPGPYMVGGALVYMVKHLLDIRRVHSGVQYLVDWKGYGPEKRSWVPSHYILDRNLIRAFRRDCVAGLGTSGAAPSRGGPH</sequence>
<dbReference type="GO" id="GO:0005634">
    <property type="term" value="C:nucleus"/>
    <property type="evidence" value="ECO:0007669"/>
    <property type="project" value="UniProtKB-SubCell"/>
</dbReference>
<dbReference type="AlphaFoldDB" id="A0AAD8ZU20"/>
<dbReference type="Pfam" id="PF00385">
    <property type="entry name" value="Chromo"/>
    <property type="match status" value="1"/>
</dbReference>
<evidence type="ECO:0000313" key="4">
    <source>
        <dbReference type="Proteomes" id="UP001239994"/>
    </source>
</evidence>
<comment type="subcellular location">
    <subcellularLocation>
        <location evidence="1">Nucleus</location>
    </subcellularLocation>
</comment>
<feature type="domain" description="Chromo" evidence="2">
    <location>
        <begin position="22"/>
        <end position="70"/>
    </location>
</feature>
<proteinExistence type="predicted"/>
<comment type="caution">
    <text evidence="3">The sequence shown here is derived from an EMBL/GenBank/DDBJ whole genome shotgun (WGS) entry which is preliminary data.</text>
</comment>
<gene>
    <name evidence="3" type="ORF">P4O66_003675</name>
</gene>
<dbReference type="InterPro" id="IPR000953">
    <property type="entry name" value="Chromo/chromo_shadow_dom"/>
</dbReference>
<keyword evidence="4" id="KW-1185">Reference proteome</keyword>
<dbReference type="EMBL" id="JAROKS010000003">
    <property type="protein sequence ID" value="KAK1804835.1"/>
    <property type="molecule type" value="Genomic_DNA"/>
</dbReference>
<dbReference type="SUPFAM" id="SSF54160">
    <property type="entry name" value="Chromo domain-like"/>
    <property type="match status" value="1"/>
</dbReference>
<protein>
    <recommendedName>
        <fullName evidence="2">Chromo domain-containing protein</fullName>
    </recommendedName>
</protein>
<evidence type="ECO:0000259" key="2">
    <source>
        <dbReference type="PROSITE" id="PS50013"/>
    </source>
</evidence>
<dbReference type="PROSITE" id="PS50013">
    <property type="entry name" value="CHROMO_2"/>
    <property type="match status" value="1"/>
</dbReference>
<dbReference type="Proteomes" id="UP001239994">
    <property type="component" value="Unassembled WGS sequence"/>
</dbReference>
<evidence type="ECO:0000313" key="3">
    <source>
        <dbReference type="EMBL" id="KAK1804835.1"/>
    </source>
</evidence>
<organism evidence="3 4">
    <name type="scientific">Electrophorus voltai</name>
    <dbReference type="NCBI Taxonomy" id="2609070"/>
    <lineage>
        <taxon>Eukaryota</taxon>
        <taxon>Metazoa</taxon>
        <taxon>Chordata</taxon>
        <taxon>Craniata</taxon>
        <taxon>Vertebrata</taxon>
        <taxon>Euteleostomi</taxon>
        <taxon>Actinopterygii</taxon>
        <taxon>Neopterygii</taxon>
        <taxon>Teleostei</taxon>
        <taxon>Ostariophysi</taxon>
        <taxon>Gymnotiformes</taxon>
        <taxon>Gymnotoidei</taxon>
        <taxon>Gymnotidae</taxon>
        <taxon>Electrophorus</taxon>
    </lineage>
</organism>
<evidence type="ECO:0000256" key="1">
    <source>
        <dbReference type="ARBA" id="ARBA00004123"/>
    </source>
</evidence>